<evidence type="ECO:0000313" key="4">
    <source>
        <dbReference type="EMBL" id="KAK4229913.1"/>
    </source>
</evidence>
<feature type="domain" description="FAS1" evidence="3">
    <location>
        <begin position="248"/>
        <end position="407"/>
    </location>
</feature>
<dbReference type="PANTHER" id="PTHR10900">
    <property type="entry name" value="PERIOSTIN-RELATED"/>
    <property type="match status" value="1"/>
</dbReference>
<dbReference type="EMBL" id="MU865303">
    <property type="protein sequence ID" value="KAK4229913.1"/>
    <property type="molecule type" value="Genomic_DNA"/>
</dbReference>
<accession>A0AAN7BVT0</accession>
<dbReference type="SUPFAM" id="SSF82153">
    <property type="entry name" value="FAS1 domain"/>
    <property type="match status" value="2"/>
</dbReference>
<protein>
    <submittedName>
        <fullName evidence="4">Fasciclin domain-containing protein</fullName>
    </submittedName>
</protein>
<organism evidence="4 5">
    <name type="scientific">Podospora fimiseda</name>
    <dbReference type="NCBI Taxonomy" id="252190"/>
    <lineage>
        <taxon>Eukaryota</taxon>
        <taxon>Fungi</taxon>
        <taxon>Dikarya</taxon>
        <taxon>Ascomycota</taxon>
        <taxon>Pezizomycotina</taxon>
        <taxon>Sordariomycetes</taxon>
        <taxon>Sordariomycetidae</taxon>
        <taxon>Sordariales</taxon>
        <taxon>Podosporaceae</taxon>
        <taxon>Podospora</taxon>
    </lineage>
</organism>
<dbReference type="PANTHER" id="PTHR10900:SF125">
    <property type="entry name" value="FAS1 DOMAIN-CONTAINING PROTEIN YLR001C"/>
    <property type="match status" value="1"/>
</dbReference>
<feature type="compositionally biased region" description="Acidic residues" evidence="1">
    <location>
        <begin position="70"/>
        <end position="81"/>
    </location>
</feature>
<comment type="caution">
    <text evidence="4">The sequence shown here is derived from an EMBL/GenBank/DDBJ whole genome shotgun (WGS) entry which is preliminary data.</text>
</comment>
<feature type="domain" description="FAS1" evidence="3">
    <location>
        <begin position="104"/>
        <end position="244"/>
    </location>
</feature>
<feature type="chain" id="PRO_5043030808" evidence="2">
    <location>
        <begin position="20"/>
        <end position="450"/>
    </location>
</feature>
<dbReference type="Proteomes" id="UP001301958">
    <property type="component" value="Unassembled WGS sequence"/>
</dbReference>
<evidence type="ECO:0000256" key="2">
    <source>
        <dbReference type="SAM" id="SignalP"/>
    </source>
</evidence>
<dbReference type="InterPro" id="IPR050904">
    <property type="entry name" value="Adhesion/Biosynth-related"/>
</dbReference>
<reference evidence="4" key="1">
    <citation type="journal article" date="2023" name="Mol. Phylogenet. Evol.">
        <title>Genome-scale phylogeny and comparative genomics of the fungal order Sordariales.</title>
        <authorList>
            <person name="Hensen N."/>
            <person name="Bonometti L."/>
            <person name="Westerberg I."/>
            <person name="Brannstrom I.O."/>
            <person name="Guillou S."/>
            <person name="Cros-Aarteil S."/>
            <person name="Calhoun S."/>
            <person name="Haridas S."/>
            <person name="Kuo A."/>
            <person name="Mondo S."/>
            <person name="Pangilinan J."/>
            <person name="Riley R."/>
            <person name="LaButti K."/>
            <person name="Andreopoulos B."/>
            <person name="Lipzen A."/>
            <person name="Chen C."/>
            <person name="Yan M."/>
            <person name="Daum C."/>
            <person name="Ng V."/>
            <person name="Clum A."/>
            <person name="Steindorff A."/>
            <person name="Ohm R.A."/>
            <person name="Martin F."/>
            <person name="Silar P."/>
            <person name="Natvig D.O."/>
            <person name="Lalanne C."/>
            <person name="Gautier V."/>
            <person name="Ament-Velasquez S.L."/>
            <person name="Kruys A."/>
            <person name="Hutchinson M.I."/>
            <person name="Powell A.J."/>
            <person name="Barry K."/>
            <person name="Miller A.N."/>
            <person name="Grigoriev I.V."/>
            <person name="Debuchy R."/>
            <person name="Gladieux P."/>
            <person name="Hiltunen Thoren M."/>
            <person name="Johannesson H."/>
        </authorList>
    </citation>
    <scope>NUCLEOTIDE SEQUENCE</scope>
    <source>
        <strain evidence="4">CBS 990.96</strain>
    </source>
</reference>
<dbReference type="InterPro" id="IPR036378">
    <property type="entry name" value="FAS1_dom_sf"/>
</dbReference>
<evidence type="ECO:0000256" key="1">
    <source>
        <dbReference type="SAM" id="MobiDB-lite"/>
    </source>
</evidence>
<dbReference type="PROSITE" id="PS50213">
    <property type="entry name" value="FAS1"/>
    <property type="match status" value="2"/>
</dbReference>
<dbReference type="SMART" id="SM00554">
    <property type="entry name" value="FAS1"/>
    <property type="match status" value="2"/>
</dbReference>
<keyword evidence="2" id="KW-0732">Signal</keyword>
<evidence type="ECO:0000259" key="3">
    <source>
        <dbReference type="PROSITE" id="PS50213"/>
    </source>
</evidence>
<dbReference type="Gene3D" id="2.30.180.10">
    <property type="entry name" value="FAS1 domain"/>
    <property type="match status" value="2"/>
</dbReference>
<sequence length="450" mass="50934">MKLPVLFAATAAALATVHHEQVPFIDQHINPAESAVQDWWDTLRNPSSLLSPVERKVTETIRRTINNVVDLDDTDDNEDDNDHPHQPPHRRPPGRGHRHHGDKTKTIYDQIKESRYTTKFAKLVEEHDEIKSLLDDTGANHTIFVPTDKAFDRIPHHPKDPPPKEFILALLKYHALAGLWPVPRILHSYTLPTELSLETLGDNPQRLRVNLGLFFTLHINLYSKVVAGNIEAKNGFIHAVDGILVPPPTQAKIISLLPTTFSTFSLALEKTGLGEELEKEEKRSGGTLFAPTNKAFQRLGPMANAFLFSERGKKYLKALLKYHVVLGETLYSDAFYKPKKDDDEKEQNVETGYWHVDLPSLLDDKAIAVDVKSWKGFVTITLNGFNKVAFKDGLASDGSVHIINKVLIPPHKHSRGVPTKEEEWVDVSEEVVIKRLQPYLEEEKEEMRDL</sequence>
<reference evidence="4" key="2">
    <citation type="submission" date="2023-05" db="EMBL/GenBank/DDBJ databases">
        <authorList>
            <consortium name="Lawrence Berkeley National Laboratory"/>
            <person name="Steindorff A."/>
            <person name="Hensen N."/>
            <person name="Bonometti L."/>
            <person name="Westerberg I."/>
            <person name="Brannstrom I.O."/>
            <person name="Guillou S."/>
            <person name="Cros-Aarteil S."/>
            <person name="Calhoun S."/>
            <person name="Haridas S."/>
            <person name="Kuo A."/>
            <person name="Mondo S."/>
            <person name="Pangilinan J."/>
            <person name="Riley R."/>
            <person name="Labutti K."/>
            <person name="Andreopoulos B."/>
            <person name="Lipzen A."/>
            <person name="Chen C."/>
            <person name="Yanf M."/>
            <person name="Daum C."/>
            <person name="Ng V."/>
            <person name="Clum A."/>
            <person name="Ohm R."/>
            <person name="Martin F."/>
            <person name="Silar P."/>
            <person name="Natvig D."/>
            <person name="Lalanne C."/>
            <person name="Gautier V."/>
            <person name="Ament-Velasquez S.L."/>
            <person name="Kruys A."/>
            <person name="Hutchinson M.I."/>
            <person name="Powell A.J."/>
            <person name="Barry K."/>
            <person name="Miller A.N."/>
            <person name="Grigoriev I.V."/>
            <person name="Debuchy R."/>
            <person name="Gladieux P."/>
            <person name="Thoren M.H."/>
            <person name="Johannesson H."/>
        </authorList>
    </citation>
    <scope>NUCLEOTIDE SEQUENCE</scope>
    <source>
        <strain evidence="4">CBS 990.96</strain>
    </source>
</reference>
<gene>
    <name evidence="4" type="ORF">QBC38DRAFT_68420</name>
</gene>
<name>A0AAN7BVT0_9PEZI</name>
<keyword evidence="5" id="KW-1185">Reference proteome</keyword>
<dbReference type="Pfam" id="PF02469">
    <property type="entry name" value="Fasciclin"/>
    <property type="match status" value="2"/>
</dbReference>
<feature type="region of interest" description="Disordered" evidence="1">
    <location>
        <begin position="68"/>
        <end position="103"/>
    </location>
</feature>
<evidence type="ECO:0000313" key="5">
    <source>
        <dbReference type="Proteomes" id="UP001301958"/>
    </source>
</evidence>
<dbReference type="AlphaFoldDB" id="A0AAN7BVT0"/>
<feature type="signal peptide" evidence="2">
    <location>
        <begin position="1"/>
        <end position="19"/>
    </location>
</feature>
<dbReference type="InterPro" id="IPR000782">
    <property type="entry name" value="FAS1_domain"/>
</dbReference>
<proteinExistence type="predicted"/>
<feature type="compositionally biased region" description="Basic residues" evidence="1">
    <location>
        <begin position="86"/>
        <end position="102"/>
    </location>
</feature>